<feature type="compositionally biased region" description="Basic and acidic residues" evidence="6">
    <location>
        <begin position="59"/>
        <end position="74"/>
    </location>
</feature>
<evidence type="ECO:0000313" key="7">
    <source>
        <dbReference type="EMBL" id="JAC69340.1"/>
    </source>
</evidence>
<evidence type="ECO:0000256" key="4">
    <source>
        <dbReference type="ARBA" id="ARBA00022803"/>
    </source>
</evidence>
<dbReference type="AlphaFoldDB" id="A0A061RF78"/>
<name>A0A061RF78_9CHLO</name>
<evidence type="ECO:0000256" key="6">
    <source>
        <dbReference type="SAM" id="MobiDB-lite"/>
    </source>
</evidence>
<dbReference type="GO" id="GO:0031072">
    <property type="term" value="F:heat shock protein binding"/>
    <property type="evidence" value="ECO:0007669"/>
    <property type="project" value="TreeGrafter"/>
</dbReference>
<keyword evidence="3" id="KW-0677">Repeat</keyword>
<dbReference type="GO" id="GO:0005829">
    <property type="term" value="C:cytosol"/>
    <property type="evidence" value="ECO:0007669"/>
    <property type="project" value="TreeGrafter"/>
</dbReference>
<accession>A0A061RF78</accession>
<dbReference type="Gene3D" id="1.25.40.10">
    <property type="entry name" value="Tetratricopeptide repeat domain"/>
    <property type="match status" value="1"/>
</dbReference>
<feature type="non-terminal residue" evidence="7">
    <location>
        <position position="437"/>
    </location>
</feature>
<feature type="compositionally biased region" description="Basic and acidic residues" evidence="6">
    <location>
        <begin position="85"/>
        <end position="107"/>
    </location>
</feature>
<dbReference type="PANTHER" id="PTHR45984:SF1">
    <property type="entry name" value="SPAG1 AXONEMAL DYNEIN ASSEMBLY FACTOR"/>
    <property type="match status" value="1"/>
</dbReference>
<dbReference type="InterPro" id="IPR019734">
    <property type="entry name" value="TPR_rpt"/>
</dbReference>
<gene>
    <name evidence="7" type="ORF">TSPGSL018_6609</name>
</gene>
<dbReference type="PANTHER" id="PTHR45984">
    <property type="entry name" value="RNA (RNA) POLYMERASE II ASSOCIATED PROTEIN HOMOLOG"/>
    <property type="match status" value="1"/>
</dbReference>
<organism evidence="7">
    <name type="scientific">Tetraselmis sp. GSL018</name>
    <dbReference type="NCBI Taxonomy" id="582737"/>
    <lineage>
        <taxon>Eukaryota</taxon>
        <taxon>Viridiplantae</taxon>
        <taxon>Chlorophyta</taxon>
        <taxon>core chlorophytes</taxon>
        <taxon>Chlorodendrophyceae</taxon>
        <taxon>Chlorodendrales</taxon>
        <taxon>Chlorodendraceae</taxon>
        <taxon>Tetraselmis</taxon>
    </lineage>
</organism>
<sequence length="437" mass="48218">MGQESSPETEALARVSESLQSSRRQSLPSEKELKEFNDKVEEVTRYIEGLKEGTLPPEYVDRKIEEKRKAEGTKETSNQYASKECPGKEDKWDDQLPTEREEELKQRAADLKASYERKQRARAKFEEYVQTAEANRSETDYARWDLWCPSDDEDELISKLTLPSTPEFKAMEKDIDDRHKRQVEARQVAERCRVKGNELYKAGQWAAAYDWYTQGLEHEKSNVALNANAAMASIKMACYVQAIEHADKVQRICDFLLEKPKHPLKVKALQRKAAARTALGHHKDAVSALEEALEADPENTEAAGQLERARAAHEEDLKERRVGRAAEASDEAAASAARVSVSGLRKIEELSGVLRAALGGGGGRLEDAARDLADLLEADDSMRVHFRQCGGLGSLLALVTPAASQAGSLPSGGAALPCTRGDPSPVTPLPVAGHADE</sequence>
<dbReference type="GO" id="GO:0005739">
    <property type="term" value="C:mitochondrion"/>
    <property type="evidence" value="ECO:0007669"/>
    <property type="project" value="TreeGrafter"/>
</dbReference>
<evidence type="ECO:0000256" key="3">
    <source>
        <dbReference type="ARBA" id="ARBA00022737"/>
    </source>
</evidence>
<dbReference type="GO" id="GO:0006626">
    <property type="term" value="P:protein targeting to mitochondrion"/>
    <property type="evidence" value="ECO:0007669"/>
    <property type="project" value="TreeGrafter"/>
</dbReference>
<feature type="compositionally biased region" description="Basic and acidic residues" evidence="6">
    <location>
        <begin position="29"/>
        <end position="51"/>
    </location>
</feature>
<dbReference type="SMART" id="SM00028">
    <property type="entry name" value="TPR"/>
    <property type="match status" value="3"/>
</dbReference>
<feature type="compositionally biased region" description="Low complexity" evidence="6">
    <location>
        <begin position="16"/>
        <end position="28"/>
    </location>
</feature>
<keyword evidence="4 5" id="KW-0802">TPR repeat</keyword>
<feature type="region of interest" description="Disordered" evidence="6">
    <location>
        <begin position="1"/>
        <end position="107"/>
    </location>
</feature>
<dbReference type="InterPro" id="IPR011990">
    <property type="entry name" value="TPR-like_helical_dom_sf"/>
</dbReference>
<proteinExistence type="predicted"/>
<protein>
    <submittedName>
        <fullName evidence="7">Tetratricopeptide repeat-containing protein</fullName>
    </submittedName>
</protein>
<evidence type="ECO:0000256" key="5">
    <source>
        <dbReference type="PROSITE-ProRule" id="PRU00339"/>
    </source>
</evidence>
<feature type="repeat" description="TPR" evidence="5">
    <location>
        <begin position="266"/>
        <end position="299"/>
    </location>
</feature>
<dbReference type="EMBL" id="GBEZ01016953">
    <property type="protein sequence ID" value="JAC69340.1"/>
    <property type="molecule type" value="Transcribed_RNA"/>
</dbReference>
<comment type="subcellular location">
    <subcellularLocation>
        <location evidence="1">Cytoplasm</location>
    </subcellularLocation>
</comment>
<evidence type="ECO:0000256" key="2">
    <source>
        <dbReference type="ARBA" id="ARBA00022490"/>
    </source>
</evidence>
<reference evidence="7" key="1">
    <citation type="submission" date="2014-05" db="EMBL/GenBank/DDBJ databases">
        <title>The transcriptome of the halophilic microalga Tetraselmis sp. GSL018 isolated from the Great Salt Lake, Utah.</title>
        <authorList>
            <person name="Jinkerson R.E."/>
            <person name="D'Adamo S."/>
            <person name="Posewitz M.C."/>
        </authorList>
    </citation>
    <scope>NUCLEOTIDE SEQUENCE</scope>
    <source>
        <strain evidence="7">GSL018</strain>
    </source>
</reference>
<dbReference type="PROSITE" id="PS50005">
    <property type="entry name" value="TPR"/>
    <property type="match status" value="1"/>
</dbReference>
<evidence type="ECO:0000256" key="1">
    <source>
        <dbReference type="ARBA" id="ARBA00004496"/>
    </source>
</evidence>
<keyword evidence="2" id="KW-0963">Cytoplasm</keyword>
<dbReference type="InterPro" id="IPR051982">
    <property type="entry name" value="CiliaryAsmbly_MitoImport"/>
</dbReference>
<feature type="region of interest" description="Disordered" evidence="6">
    <location>
        <begin position="408"/>
        <end position="437"/>
    </location>
</feature>
<dbReference type="SUPFAM" id="SSF48452">
    <property type="entry name" value="TPR-like"/>
    <property type="match status" value="1"/>
</dbReference>